<protein>
    <submittedName>
        <fullName evidence="1">Uncharacterized protein</fullName>
    </submittedName>
</protein>
<organism evidence="1 2">
    <name type="scientific">Nocardioides hankookensis</name>
    <dbReference type="NCBI Taxonomy" id="443157"/>
    <lineage>
        <taxon>Bacteria</taxon>
        <taxon>Bacillati</taxon>
        <taxon>Actinomycetota</taxon>
        <taxon>Actinomycetes</taxon>
        <taxon>Propionibacteriales</taxon>
        <taxon>Nocardioidaceae</taxon>
        <taxon>Nocardioides</taxon>
    </lineage>
</organism>
<dbReference type="RefSeq" id="WP_379159529.1">
    <property type="nucleotide sequence ID" value="NZ_JBHSRJ010000009.1"/>
</dbReference>
<proteinExistence type="predicted"/>
<dbReference type="EMBL" id="JBHSRJ010000009">
    <property type="protein sequence ID" value="MFC6045754.1"/>
    <property type="molecule type" value="Genomic_DNA"/>
</dbReference>
<gene>
    <name evidence="1" type="ORF">ACFPYL_21910</name>
</gene>
<evidence type="ECO:0000313" key="1">
    <source>
        <dbReference type="EMBL" id="MFC6045754.1"/>
    </source>
</evidence>
<name>A0ABW1LPT2_9ACTN</name>
<evidence type="ECO:0000313" key="2">
    <source>
        <dbReference type="Proteomes" id="UP001596135"/>
    </source>
</evidence>
<sequence>MPFKIVGVDDNSHFPPRVETRLAADFVTKSESISLNDATVDSVLNDSATASQKSFLAQSQTNRIVNRMTVLPRQARVTLIKTLVKSLIDNGIWDKLDGFYMLAAHDEQAARLNWRGGPAQDLTSVNSPIFTTDRGFQGDGTTSYLTTSLSGTGADQYKQDDAFMGLWCITNASSNTGHGVSGAGNGYINPRSVAGAIVLRANSGSTLTFAGMTDSSGLTAWSRPDNANVTAYKNGSVFGTQSSASVALGTNNFEICRNQTNYSSRQIAFAAFGARLTDAQQAALYTAVRTYLLAVGATS</sequence>
<comment type="caution">
    <text evidence="1">The sequence shown here is derived from an EMBL/GenBank/DDBJ whole genome shotgun (WGS) entry which is preliminary data.</text>
</comment>
<reference evidence="2" key="1">
    <citation type="journal article" date="2019" name="Int. J. Syst. Evol. Microbiol.">
        <title>The Global Catalogue of Microorganisms (GCM) 10K type strain sequencing project: providing services to taxonomists for standard genome sequencing and annotation.</title>
        <authorList>
            <consortium name="The Broad Institute Genomics Platform"/>
            <consortium name="The Broad Institute Genome Sequencing Center for Infectious Disease"/>
            <person name="Wu L."/>
            <person name="Ma J."/>
        </authorList>
    </citation>
    <scope>NUCLEOTIDE SEQUENCE [LARGE SCALE GENOMIC DNA]</scope>
    <source>
        <strain evidence="2">CCUG 54522</strain>
    </source>
</reference>
<dbReference type="Proteomes" id="UP001596135">
    <property type="component" value="Unassembled WGS sequence"/>
</dbReference>
<accession>A0ABW1LPT2</accession>
<keyword evidence="2" id="KW-1185">Reference proteome</keyword>